<dbReference type="InterPro" id="IPR036457">
    <property type="entry name" value="PPM-type-like_dom_sf"/>
</dbReference>
<protein>
    <submittedName>
        <fullName evidence="4">Serine phosphatase RsbU, regulator of sigma subunit</fullName>
    </submittedName>
</protein>
<dbReference type="AlphaFoldDB" id="B3E080"/>
<feature type="transmembrane region" description="Helical" evidence="2">
    <location>
        <begin position="6"/>
        <end position="29"/>
    </location>
</feature>
<dbReference type="InterPro" id="IPR001932">
    <property type="entry name" value="PPM-type_phosphatase-like_dom"/>
</dbReference>
<dbReference type="KEGG" id="min:Minf_2255"/>
<accession>B3E080</accession>
<dbReference type="Gene3D" id="3.60.40.10">
    <property type="entry name" value="PPM-type phosphatase domain"/>
    <property type="match status" value="1"/>
</dbReference>
<proteinExistence type="predicted"/>
<dbReference type="eggNOG" id="COG2208">
    <property type="taxonomic scope" value="Bacteria"/>
</dbReference>
<keyword evidence="1" id="KW-0378">Hydrolase</keyword>
<dbReference type="PANTHER" id="PTHR43156:SF2">
    <property type="entry name" value="STAGE II SPORULATION PROTEIN E"/>
    <property type="match status" value="1"/>
</dbReference>
<dbReference type="SUPFAM" id="SSF81606">
    <property type="entry name" value="PP2C-like"/>
    <property type="match status" value="1"/>
</dbReference>
<organism evidence="4 5">
    <name type="scientific">Methylacidiphilum infernorum (isolate V4)</name>
    <name type="common">Methylokorus infernorum (strain V4)</name>
    <dbReference type="NCBI Taxonomy" id="481448"/>
    <lineage>
        <taxon>Bacteria</taxon>
        <taxon>Pseudomonadati</taxon>
        <taxon>Verrucomicrobiota</taxon>
        <taxon>Methylacidiphilae</taxon>
        <taxon>Methylacidiphilales</taxon>
        <taxon>Methylacidiphilaceae</taxon>
        <taxon>Methylacidiphilum (ex Ratnadevi et al. 2023)</taxon>
    </lineage>
</organism>
<dbReference type="Pfam" id="PF07228">
    <property type="entry name" value="SpoIIE"/>
    <property type="match status" value="1"/>
</dbReference>
<evidence type="ECO:0000313" key="5">
    <source>
        <dbReference type="Proteomes" id="UP000009149"/>
    </source>
</evidence>
<evidence type="ECO:0000256" key="2">
    <source>
        <dbReference type="SAM" id="Phobius"/>
    </source>
</evidence>
<keyword evidence="2" id="KW-0812">Transmembrane</keyword>
<dbReference type="InterPro" id="IPR052016">
    <property type="entry name" value="Bact_Sigma-Reg"/>
</dbReference>
<dbReference type="EMBL" id="CP000975">
    <property type="protein sequence ID" value="ACD84309.1"/>
    <property type="molecule type" value="Genomic_DNA"/>
</dbReference>
<keyword evidence="2" id="KW-1133">Transmembrane helix</keyword>
<feature type="domain" description="PPM-type phosphatase" evidence="3">
    <location>
        <begin position="205"/>
        <end position="424"/>
    </location>
</feature>
<name>B3E080_METI4</name>
<dbReference type="GO" id="GO:0016791">
    <property type="term" value="F:phosphatase activity"/>
    <property type="evidence" value="ECO:0007669"/>
    <property type="project" value="TreeGrafter"/>
</dbReference>
<dbReference type="PANTHER" id="PTHR43156">
    <property type="entry name" value="STAGE II SPORULATION PROTEIN E-RELATED"/>
    <property type="match status" value="1"/>
</dbReference>
<dbReference type="SMART" id="SM00331">
    <property type="entry name" value="PP2C_SIG"/>
    <property type="match status" value="1"/>
</dbReference>
<sequence>MDILLLMTVVINVTLFFLFALALGLWVVLTAQANSLRLRLKKAEEQNQLFIEYLGNFSFNNTLLQNIQGLLRLLMGWIPARGAVFLQKPPSGEGLGEPVLQLGNIPKEKWMEKLHGEPAETKERDAVFMTLQKEGKEIGSLFVDFEKALEEEQLKKIKEVMTKQALFFIETDCVLSHFRQDFKEETLRLLGEFQKGWVPKLEDSLQGFRIAAKTVPCSRFSGDFYDSIRVGENSWAFVLSDVSAKGLASFFISAMCRTAIRSLVKQWQSPTDILCRLNELLYPEICGRTIISLIYMVVDEKQDRVTFARAGHELPIFCRNGKIEKIDFPGICLGVDEGRIFNKMVKEYELKIQKGDFLLLFTDGLIEAVNNEGIFFGRQRAENIVRELADKDPQYVVDAMIERLNSFCQDNVPFDDITLLAMVKK</sequence>
<dbReference type="STRING" id="481448.Minf_2255"/>
<evidence type="ECO:0000256" key="1">
    <source>
        <dbReference type="ARBA" id="ARBA00022801"/>
    </source>
</evidence>
<dbReference type="HOGENOM" id="CLU_645295_0_0_0"/>
<evidence type="ECO:0000259" key="3">
    <source>
        <dbReference type="SMART" id="SM00331"/>
    </source>
</evidence>
<reference evidence="4 5" key="1">
    <citation type="journal article" date="2008" name="Biol. Direct">
        <title>Complete genome sequence of the extremely acidophilic methanotroph isolate V4, Methylacidiphilum infernorum, a representative of the bacterial phylum Verrucomicrobia.</title>
        <authorList>
            <person name="Hou S."/>
            <person name="Makarova K.S."/>
            <person name="Saw J.H."/>
            <person name="Senin P."/>
            <person name="Ly B.V."/>
            <person name="Zhou Z."/>
            <person name="Ren Y."/>
            <person name="Wang J."/>
            <person name="Galperin M.Y."/>
            <person name="Omelchenko M.V."/>
            <person name="Wolf Y.I."/>
            <person name="Yutin N."/>
            <person name="Koonin E.V."/>
            <person name="Stott M.B."/>
            <person name="Mountain B.W."/>
            <person name="Crowe M.A."/>
            <person name="Smirnova A.V."/>
            <person name="Dunfield P.F."/>
            <person name="Feng L."/>
            <person name="Wang L."/>
            <person name="Alam M."/>
        </authorList>
    </citation>
    <scope>NUCLEOTIDE SEQUENCE [LARGE SCALE GENOMIC DNA]</scope>
    <source>
        <strain evidence="5">Isolate V4</strain>
    </source>
</reference>
<dbReference type="Proteomes" id="UP000009149">
    <property type="component" value="Chromosome"/>
</dbReference>
<gene>
    <name evidence="4" type="primary">rsbU</name>
    <name evidence="4" type="ordered locus">Minf_2255</name>
</gene>
<keyword evidence="2" id="KW-0472">Membrane</keyword>
<evidence type="ECO:0000313" key="4">
    <source>
        <dbReference type="EMBL" id="ACD84309.1"/>
    </source>
</evidence>